<keyword evidence="10 12" id="KW-0010">Activator</keyword>
<feature type="compositionally biased region" description="Low complexity" evidence="13">
    <location>
        <begin position="201"/>
        <end position="210"/>
    </location>
</feature>
<evidence type="ECO:0000256" key="6">
    <source>
        <dbReference type="ARBA" id="ARBA00022562"/>
    </source>
</evidence>
<dbReference type="GO" id="GO:0006275">
    <property type="term" value="P:regulation of DNA replication"/>
    <property type="evidence" value="ECO:0007669"/>
    <property type="project" value="UniProtKB-UniRule"/>
</dbReference>
<dbReference type="GO" id="GO:0006260">
    <property type="term" value="P:DNA replication"/>
    <property type="evidence" value="ECO:0007669"/>
    <property type="project" value="UniProtKB-KW"/>
</dbReference>
<evidence type="ECO:0000256" key="7">
    <source>
        <dbReference type="ARBA" id="ARBA00022705"/>
    </source>
</evidence>
<sequence>MESLEARFDAVQEQLIETYESETNTLDMQIRHWLLIRKEQALYYLARTQGKTRLGLYQVPPTRVSEKKAKDAIKMSLYLQSLRNSPFANQPWSLVDTSLETFMSAPENMFKKRGASVTVVYDKDAANSMMYTLWKELYYLGDDDVWYKTTSEADYDGIFYRDFEGSKVYYVNFSEDAGRYSTLGQWEVLYENQVLSPPVTSSLPGPSGSKPPRPETMDYTAASETETTATRSQPPQPAAQRRLVQPLQQRQRSNSSISRRARKRQRSRSSSLSRSLSPSSGAHSAFLNPSPRRQRDRRPLGQHCRGTTGGAFGESPPPSPELVGSRTQTPSRKASTRVGQLIEEAYDPPILLLQGCANTLKCFRRRTSHSHPHKFLCMSTSWSWVSKTSPLKSGHRMLVAFTSSSQRDIFLATVRLPKGVSWVKGSLDGL</sequence>
<keyword evidence="5 12" id="KW-0597">Phosphoprotein</keyword>
<keyword evidence="11 12" id="KW-0804">Transcription</keyword>
<dbReference type="SUPFAM" id="SSF54957">
    <property type="entry name" value="Viral DNA-binding domain"/>
    <property type="match status" value="1"/>
</dbReference>
<dbReference type="Pfam" id="PF00511">
    <property type="entry name" value="PPV_E2_C"/>
    <property type="match status" value="1"/>
</dbReference>
<dbReference type="InterPro" id="IPR042504">
    <property type="entry name" value="Regulatory_protein_E2_N_2"/>
</dbReference>
<evidence type="ECO:0000259" key="15">
    <source>
        <dbReference type="Pfam" id="PF00511"/>
    </source>
</evidence>
<dbReference type="GO" id="GO:0000166">
    <property type="term" value="F:nucleotide binding"/>
    <property type="evidence" value="ECO:0007669"/>
    <property type="project" value="UniProtKB-UniRule"/>
</dbReference>
<evidence type="ECO:0000259" key="14">
    <source>
        <dbReference type="Pfam" id="PF00508"/>
    </source>
</evidence>
<accession>A0A6G7ACH5</accession>
<evidence type="ECO:0000313" key="17">
    <source>
        <dbReference type="Proteomes" id="UP001232653"/>
    </source>
</evidence>
<evidence type="ECO:0000256" key="4">
    <source>
        <dbReference type="ARBA" id="ARBA00022518"/>
    </source>
</evidence>
<evidence type="ECO:0000256" key="1">
    <source>
        <dbReference type="ARBA" id="ARBA00004147"/>
    </source>
</evidence>
<dbReference type="GO" id="GO:0003700">
    <property type="term" value="F:DNA-binding transcription factor activity"/>
    <property type="evidence" value="ECO:0007669"/>
    <property type="project" value="UniProtKB-UniRule"/>
</dbReference>
<evidence type="ECO:0000256" key="9">
    <source>
        <dbReference type="ARBA" id="ARBA00023125"/>
    </source>
</evidence>
<keyword evidence="9 12" id="KW-0238">DNA-binding</keyword>
<gene>
    <name evidence="12" type="primary">E2</name>
</gene>
<protein>
    <recommendedName>
        <fullName evidence="12">Regulatory protein E2</fullName>
    </recommendedName>
</protein>
<dbReference type="SUPFAM" id="SSF51332">
    <property type="entry name" value="E2 regulatory, transactivation domain"/>
    <property type="match status" value="1"/>
</dbReference>
<dbReference type="Gene3D" id="1.10.287.30">
    <property type="entry name" value="E2 (early) protein, N terminal domain, subdomain 1"/>
    <property type="match status" value="1"/>
</dbReference>
<keyword evidence="6 12" id="KW-1048">Host nucleus</keyword>
<dbReference type="GO" id="GO:0006351">
    <property type="term" value="P:DNA-templated transcription"/>
    <property type="evidence" value="ECO:0007669"/>
    <property type="project" value="UniProtKB-UniRule"/>
</dbReference>
<dbReference type="InterPro" id="IPR000427">
    <property type="entry name" value="Papillomavirus_E2_C"/>
</dbReference>
<comment type="function">
    <text evidence="12">Plays a role in the initiation of viral DNA replication. A dimer of E2 interacts with a dimer of E1 in order to improve specificity of E1 DNA binding activity. Once the complex recognizes and binds DNA at specific sites, the E2 dimer is removed from DNA. E2 also regulates viral transcription through binding to the E2RE response element (5'-ACCNNNNNNGGT-3') present in multiple copies in the regulatory regions of the viral genome. Activates or represses transcription depending on E2RE's position with regards to proximal promoter elements including the TATA-box. Repression occurs by sterically hindering the assembly of the transcription initiation complex.</text>
</comment>
<dbReference type="InterPro" id="IPR012677">
    <property type="entry name" value="Nucleotide-bd_a/b_plait_sf"/>
</dbReference>
<evidence type="ECO:0000256" key="3">
    <source>
        <dbReference type="ARBA" id="ARBA00022491"/>
    </source>
</evidence>
<dbReference type="EMBL" id="MN148899">
    <property type="protein sequence ID" value="QIH12244.1"/>
    <property type="molecule type" value="Genomic_DNA"/>
</dbReference>
<dbReference type="GO" id="GO:0042025">
    <property type="term" value="C:host cell nucleus"/>
    <property type="evidence" value="ECO:0007669"/>
    <property type="project" value="UniProtKB-SubCell"/>
</dbReference>
<feature type="domain" description="Papillomavirus E2 N-terminal" evidence="14">
    <location>
        <begin position="1"/>
        <end position="199"/>
    </location>
</feature>
<keyword evidence="3 12" id="KW-0678">Repressor</keyword>
<evidence type="ECO:0000256" key="5">
    <source>
        <dbReference type="ARBA" id="ARBA00022553"/>
    </source>
</evidence>
<comment type="similarity">
    <text evidence="12">Belongs to the papillomaviridae E2 protein family.</text>
</comment>
<dbReference type="InterPro" id="IPR036050">
    <property type="entry name" value="Regulatory_protein_E2_N"/>
</dbReference>
<comment type="subunit">
    <text evidence="12">Binds DNA as homodimer. Interacts with protein E1; this interaction greatly increases E1 DNA-binding activity. Interacts with protein L1; this interaction enhances E2-dependent replication and transcription activation. Interacts with protein L2; this interaction inhibits E2 transcriptional activity but not DNA replication function E2. Interacts with protein E7; this interaction inhibits E7 oncogenic activity. Interacts with host TAF1; this interaction modulates E2-dependent transcriptional regulation. Interacts with host BRD4; this interaction mediates E2 transcriptional activation function. Additionally, the interaction with host BRD4 on mitotic chromosomes mediates tethering of the viral genome. Interacts with host TOPBP1; this interaction is required for optimal viral DNA replication.</text>
</comment>
<dbReference type="InterPro" id="IPR042503">
    <property type="entry name" value="Regulatory_protein_E2_N_1"/>
</dbReference>
<comment type="similarity">
    <text evidence="2">Belongs to the papillomaviridae E8^E2C protein family.</text>
</comment>
<feature type="compositionally biased region" description="Low complexity" evidence="13">
    <location>
        <begin position="268"/>
        <end position="280"/>
    </location>
</feature>
<feature type="compositionally biased region" description="Low complexity" evidence="13">
    <location>
        <begin position="240"/>
        <end position="258"/>
    </location>
</feature>
<comment type="caution">
    <text evidence="12">Lacks conserved residue(s) required for the propagation of feature annotation.</text>
</comment>
<comment type="PTM">
    <text evidence="12">Phosphorylated.</text>
</comment>
<proteinExistence type="inferred from homology"/>
<evidence type="ECO:0000256" key="13">
    <source>
        <dbReference type="SAM" id="MobiDB-lite"/>
    </source>
</evidence>
<feature type="domain" description="Papillomavirus E2 C-terminal" evidence="15">
    <location>
        <begin position="349"/>
        <end position="427"/>
    </location>
</feature>
<dbReference type="InterPro" id="IPR001866">
    <property type="entry name" value="PPV_E2_N"/>
</dbReference>
<dbReference type="InterPro" id="IPR035975">
    <property type="entry name" value="E2/EBNA1_C_sf"/>
</dbReference>
<reference evidence="16" key="1">
    <citation type="submission" date="2019-07" db="EMBL/GenBank/DDBJ databases">
        <title>Genome characterization of ChPV2, a novel goat PV closely related to Xi-PVs infecting bovines.</title>
        <authorList>
            <person name="Ehrke-Schulz E."/>
            <person name="Willemsen A."/>
            <person name="van den Boom A."/>
            <person name="Dietz J."/>
            <person name="Bilge Dagalp S."/>
            <person name="Bravo I.G."/>
            <person name="Ehrhrardt A."/>
        </authorList>
    </citation>
    <scope>NUCLEOTIDE SEQUENCE</scope>
    <source>
        <strain evidence="16">Witten2019</strain>
    </source>
</reference>
<dbReference type="Gene3D" id="3.30.70.330">
    <property type="match status" value="1"/>
</dbReference>
<comment type="subcellular location">
    <subcellularLocation>
        <location evidence="1 12">Host nucleus</location>
    </subcellularLocation>
</comment>
<name>A0A6G7ACH5_9PAPI</name>
<feature type="region of interest" description="Disordered" evidence="13">
    <location>
        <begin position="197"/>
        <end position="336"/>
    </location>
</feature>
<dbReference type="GO" id="GO:0003677">
    <property type="term" value="F:DNA binding"/>
    <property type="evidence" value="ECO:0007669"/>
    <property type="project" value="UniProtKB-UniRule"/>
</dbReference>
<evidence type="ECO:0000256" key="2">
    <source>
        <dbReference type="ARBA" id="ARBA00007794"/>
    </source>
</evidence>
<evidence type="ECO:0000313" key="16">
    <source>
        <dbReference type="EMBL" id="QIH12244.1"/>
    </source>
</evidence>
<dbReference type="InterPro" id="IPR033668">
    <property type="entry name" value="Reg_prot_E2"/>
</dbReference>
<keyword evidence="8 12" id="KW-0805">Transcription regulation</keyword>
<evidence type="ECO:0000256" key="12">
    <source>
        <dbReference type="HAMAP-Rule" id="MF_04001"/>
    </source>
</evidence>
<evidence type="ECO:0000256" key="10">
    <source>
        <dbReference type="ARBA" id="ARBA00023159"/>
    </source>
</evidence>
<keyword evidence="4 12" id="KW-0244">Early protein</keyword>
<dbReference type="HAMAP" id="MF_04001">
    <property type="entry name" value="PPV_E2"/>
    <property type="match status" value="1"/>
</dbReference>
<organism evidence="16 17">
    <name type="scientific">Capra hircus papillomavirus type 2</name>
    <dbReference type="NCBI Taxonomy" id="485388"/>
    <lineage>
        <taxon>Viruses</taxon>
        <taxon>Monodnaviria</taxon>
        <taxon>Shotokuvirae</taxon>
        <taxon>Cossaviricota</taxon>
        <taxon>Papovaviricetes</taxon>
        <taxon>Zurhausenvirales</taxon>
        <taxon>Papillomaviridae</taxon>
    </lineage>
</organism>
<evidence type="ECO:0000256" key="8">
    <source>
        <dbReference type="ARBA" id="ARBA00023015"/>
    </source>
</evidence>
<dbReference type="GO" id="GO:0039693">
    <property type="term" value="P:viral DNA genome replication"/>
    <property type="evidence" value="ECO:0007669"/>
    <property type="project" value="UniProtKB-UniRule"/>
</dbReference>
<dbReference type="Gene3D" id="2.170.200.10">
    <property type="entry name" value="Papillomavirus E2 early protein domain"/>
    <property type="match status" value="1"/>
</dbReference>
<evidence type="ECO:0000256" key="11">
    <source>
        <dbReference type="ARBA" id="ARBA00023163"/>
    </source>
</evidence>
<keyword evidence="7 12" id="KW-0235">DNA replication</keyword>
<dbReference type="Proteomes" id="UP001232653">
    <property type="component" value="Segment"/>
</dbReference>
<feature type="compositionally biased region" description="Low complexity" evidence="13">
    <location>
        <begin position="220"/>
        <end position="230"/>
    </location>
</feature>
<feature type="region of interest" description="DNA-binding domain" evidence="12">
    <location>
        <begin position="347"/>
        <end position="430"/>
    </location>
</feature>
<dbReference type="Pfam" id="PF00508">
    <property type="entry name" value="PPV_E2_N"/>
    <property type="match status" value="1"/>
</dbReference>